<dbReference type="Gene3D" id="2.140.10.30">
    <property type="entry name" value="Dipeptidylpeptidase IV, N-terminal domain"/>
    <property type="match status" value="1"/>
</dbReference>
<dbReference type="InterPro" id="IPR050278">
    <property type="entry name" value="Serine_Prot_S9B/DPPIV"/>
</dbReference>
<dbReference type="InterPro" id="IPR029058">
    <property type="entry name" value="AB_hydrolase_fold"/>
</dbReference>
<dbReference type="Proteomes" id="UP001260959">
    <property type="component" value="Unassembled WGS sequence"/>
</dbReference>
<dbReference type="InterPro" id="IPR001375">
    <property type="entry name" value="Peptidase_S9_cat"/>
</dbReference>
<dbReference type="Pfam" id="PF00326">
    <property type="entry name" value="Peptidase_S9"/>
    <property type="match status" value="1"/>
</dbReference>
<dbReference type="Pfam" id="PF00930">
    <property type="entry name" value="DPPIV_N"/>
    <property type="match status" value="1"/>
</dbReference>
<dbReference type="SUPFAM" id="SSF82171">
    <property type="entry name" value="DPP6 N-terminal domain-like"/>
    <property type="match status" value="1"/>
</dbReference>
<name>A0ABU1E8B4_9FLAO</name>
<reference evidence="4 5" key="1">
    <citation type="submission" date="2023-08" db="EMBL/GenBank/DDBJ databases">
        <authorList>
            <person name="Maltman C."/>
        </authorList>
    </citation>
    <scope>NUCLEOTIDE SEQUENCE [LARGE SCALE GENOMIC DNA]</scope>
    <source>
        <strain evidence="4 5">ES2</strain>
    </source>
</reference>
<dbReference type="PANTHER" id="PTHR11731:SF193">
    <property type="entry name" value="DIPEPTIDYL PEPTIDASE 9"/>
    <property type="match status" value="1"/>
</dbReference>
<feature type="domain" description="Dipeptidylpeptidase IV N-terminal" evidence="3">
    <location>
        <begin position="79"/>
        <end position="426"/>
    </location>
</feature>
<dbReference type="EMBL" id="JAVIXS010000020">
    <property type="protein sequence ID" value="MDR4954059.1"/>
    <property type="molecule type" value="Genomic_DNA"/>
</dbReference>
<evidence type="ECO:0000256" key="1">
    <source>
        <dbReference type="SAM" id="SignalP"/>
    </source>
</evidence>
<dbReference type="SUPFAM" id="SSF53474">
    <property type="entry name" value="alpha/beta-Hydrolases"/>
    <property type="match status" value="1"/>
</dbReference>
<keyword evidence="1" id="KW-0732">Signal</keyword>
<dbReference type="RefSeq" id="WP_099049842.1">
    <property type="nucleotide sequence ID" value="NZ_JAVIXS010000020.1"/>
</dbReference>
<gene>
    <name evidence="4" type="ORF">REB14_17920</name>
</gene>
<comment type="caution">
    <text evidence="4">The sequence shown here is derived from an EMBL/GenBank/DDBJ whole genome shotgun (WGS) entry which is preliminary data.</text>
</comment>
<feature type="signal peptide" evidence="1">
    <location>
        <begin position="1"/>
        <end position="21"/>
    </location>
</feature>
<evidence type="ECO:0000259" key="3">
    <source>
        <dbReference type="Pfam" id="PF00930"/>
    </source>
</evidence>
<dbReference type="InterPro" id="IPR002469">
    <property type="entry name" value="Peptidase_S9B_N"/>
</dbReference>
<dbReference type="Gene3D" id="3.40.50.1820">
    <property type="entry name" value="alpha/beta hydrolase"/>
    <property type="match status" value="1"/>
</dbReference>
<evidence type="ECO:0000259" key="2">
    <source>
        <dbReference type="Pfam" id="PF00326"/>
    </source>
</evidence>
<protein>
    <submittedName>
        <fullName evidence="4">S9 family peptidase</fullName>
    </submittedName>
</protein>
<proteinExistence type="predicted"/>
<sequence length="723" mass="82020">MRNIKKITSIALYFLCLSPLAAQKTQWTPDGNAYYSFTKKGVEIVDILHPGKDQLLLNSSELVPTGSSEALQVQSFQVSPDDKSLLLFANTKKVWRDNTRGDYWIYDKNTKKLTQLGKGLPTSSLMFAKYSPDGKKVAYVSKHNIYVEDLSSNQQTKITTDGTDGIINGTFDWVYEEEFGTQDGFRWSPDGSKIAYWKLDARDTKNFLMINNTDSLYSFTVPVEYPKVGENPSGCSIWFYDLASKSSKKADIAGDEMQNYIPRMEWVLDSKSIILQQLNRKQNQSKIIVADANSARSKTIHTETDAAWIDIKSRWNDNDPKGWDWIDNGKEFLWLSEKDGWRHIYKIDMNGKETLITKDAYDVIKPEFFDVKNNQIYFLASPNNATQKYLYKVSMKGGKAQKVTPESYTGSNTYTISPNGKIALFTNNSINAFSADAVISLPEHKELVAANRSVKADPAKSKAEFFQITTQDGITLDGWVVKPKNFDPNKKYPIVFYVYGEPALQTVTDDFYTGWNWLYAGNMAEDGYLYVSIENRGTPSPRGSEWRKSVYRKIGQMNIRDQAMGAKALFAKWPYIDTSRVAVWGWSGGGSSTLNLLGQYPDIYQTGIAIAPVANQLFYDNIYQERYMGLPQENREDFVKGSPLAYAKNLKGNLLLVHGTGDDNVHYQNTEVYINELVKYNKQFQLMSYPNRSHAINEGEGTSLHLTTMFTKYLKEHCPPGAK</sequence>
<evidence type="ECO:0000313" key="5">
    <source>
        <dbReference type="Proteomes" id="UP001260959"/>
    </source>
</evidence>
<keyword evidence="5" id="KW-1185">Reference proteome</keyword>
<feature type="chain" id="PRO_5046824766" evidence="1">
    <location>
        <begin position="22"/>
        <end position="723"/>
    </location>
</feature>
<accession>A0ABU1E8B4</accession>
<organism evidence="4 5">
    <name type="scientific">Chryseobacterium metallicongregator</name>
    <dbReference type="NCBI Taxonomy" id="3073042"/>
    <lineage>
        <taxon>Bacteria</taxon>
        <taxon>Pseudomonadati</taxon>
        <taxon>Bacteroidota</taxon>
        <taxon>Flavobacteriia</taxon>
        <taxon>Flavobacteriales</taxon>
        <taxon>Weeksellaceae</taxon>
        <taxon>Chryseobacterium group</taxon>
        <taxon>Chryseobacterium</taxon>
    </lineage>
</organism>
<evidence type="ECO:0000313" key="4">
    <source>
        <dbReference type="EMBL" id="MDR4954059.1"/>
    </source>
</evidence>
<feature type="domain" description="Peptidase S9 prolyl oligopeptidase catalytic" evidence="2">
    <location>
        <begin position="523"/>
        <end position="717"/>
    </location>
</feature>
<dbReference type="PANTHER" id="PTHR11731">
    <property type="entry name" value="PROTEASE FAMILY S9B,C DIPEPTIDYL-PEPTIDASE IV-RELATED"/>
    <property type="match status" value="1"/>
</dbReference>